<dbReference type="GO" id="GO:0004591">
    <property type="term" value="F:oxoglutarate dehydrogenase (succinyl-transferring) activity"/>
    <property type="evidence" value="ECO:0007669"/>
    <property type="project" value="UniProtKB-EC"/>
</dbReference>
<feature type="domain" description="Transketolase-like pyrimidine-binding" evidence="12">
    <location>
        <begin position="907"/>
        <end position="1100"/>
    </location>
</feature>
<dbReference type="InterPro" id="IPR023213">
    <property type="entry name" value="CAT-like_dom_sf"/>
</dbReference>
<evidence type="ECO:0000256" key="8">
    <source>
        <dbReference type="ARBA" id="ARBA00023052"/>
    </source>
</evidence>
<dbReference type="SUPFAM" id="SSF52518">
    <property type="entry name" value="Thiamin diphosphate-binding fold (THDP-binding)"/>
    <property type="match status" value="2"/>
</dbReference>
<dbReference type="CDD" id="cd02016">
    <property type="entry name" value="TPP_E1_OGDC_like"/>
    <property type="match status" value="1"/>
</dbReference>
<dbReference type="GO" id="GO:0005829">
    <property type="term" value="C:cytosol"/>
    <property type="evidence" value="ECO:0007669"/>
    <property type="project" value="TreeGrafter"/>
</dbReference>
<dbReference type="InterPro" id="IPR042179">
    <property type="entry name" value="KGD_C_sf"/>
</dbReference>
<dbReference type="InterPro" id="IPR031717">
    <property type="entry name" value="ODO-1/KGD_C"/>
</dbReference>
<dbReference type="EMBL" id="CAFBSG010000010">
    <property type="protein sequence ID" value="CAB5240383.1"/>
    <property type="molecule type" value="Genomic_DNA"/>
</dbReference>
<dbReference type="GO" id="GO:0006099">
    <property type="term" value="P:tricarboxylic acid cycle"/>
    <property type="evidence" value="ECO:0007669"/>
    <property type="project" value="UniProtKB-UniPathway"/>
</dbReference>
<keyword evidence="8" id="KW-0786">Thiamine pyrophosphate</keyword>
<evidence type="ECO:0000256" key="3">
    <source>
        <dbReference type="ARBA" id="ARBA00004813"/>
    </source>
</evidence>
<keyword evidence="7" id="KW-0560">Oxidoreductase</keyword>
<dbReference type="SUPFAM" id="SSF52777">
    <property type="entry name" value="CoA-dependent acyltransferases"/>
    <property type="match status" value="1"/>
</dbReference>
<dbReference type="Gene3D" id="3.40.50.11610">
    <property type="entry name" value="Multifunctional 2-oxoglutarate metabolism enzyme, C-terminal domain"/>
    <property type="match status" value="1"/>
</dbReference>
<evidence type="ECO:0000313" key="13">
    <source>
        <dbReference type="EMBL" id="CAB5240383.1"/>
    </source>
</evidence>
<keyword evidence="5" id="KW-0479">Metal-binding</keyword>
<evidence type="ECO:0000259" key="12">
    <source>
        <dbReference type="SMART" id="SM00861"/>
    </source>
</evidence>
<dbReference type="NCBIfam" id="NF008907">
    <property type="entry name" value="PRK12270.1"/>
    <property type="match status" value="1"/>
</dbReference>
<evidence type="ECO:0000256" key="4">
    <source>
        <dbReference type="ARBA" id="ARBA00012280"/>
    </source>
</evidence>
<evidence type="ECO:0000256" key="5">
    <source>
        <dbReference type="ARBA" id="ARBA00022723"/>
    </source>
</evidence>
<dbReference type="InterPro" id="IPR032106">
    <property type="entry name" value="2-oxogl_dehyd_N"/>
</dbReference>
<dbReference type="Gene3D" id="3.40.50.970">
    <property type="match status" value="1"/>
</dbReference>
<dbReference type="GO" id="GO:0004149">
    <property type="term" value="F:dihydrolipoyllysine-residue succinyltransferase activity"/>
    <property type="evidence" value="ECO:0007669"/>
    <property type="project" value="UniProtKB-EC"/>
</dbReference>
<dbReference type="GO" id="GO:0030976">
    <property type="term" value="F:thiamine pyrophosphate binding"/>
    <property type="evidence" value="ECO:0007669"/>
    <property type="project" value="InterPro"/>
</dbReference>
<dbReference type="InterPro" id="IPR011603">
    <property type="entry name" value="2oxoglutarate_DH_E1"/>
</dbReference>
<accession>A0A6J7XT93</accession>
<dbReference type="PANTHER" id="PTHR23152">
    <property type="entry name" value="2-OXOGLUTARATE DEHYDROGENASE"/>
    <property type="match status" value="1"/>
</dbReference>
<gene>
    <name evidence="13" type="ORF">UFOPK3554_00809</name>
</gene>
<evidence type="ECO:0000256" key="10">
    <source>
        <dbReference type="ARBA" id="ARBA00052761"/>
    </source>
</evidence>
<dbReference type="SMART" id="SM00861">
    <property type="entry name" value="Transket_pyr"/>
    <property type="match status" value="1"/>
</dbReference>
<dbReference type="EC" id="1.2.4.2" evidence="4"/>
<dbReference type="Gene3D" id="1.10.287.1150">
    <property type="entry name" value="TPP helical domain"/>
    <property type="match status" value="1"/>
</dbReference>
<dbReference type="Gene3D" id="3.40.50.12470">
    <property type="match status" value="1"/>
</dbReference>
<dbReference type="Pfam" id="PF16870">
    <property type="entry name" value="OxoGdeHyase_C"/>
    <property type="match status" value="1"/>
</dbReference>
<sequence>MSAKDPSQDFGANEWLVDEMYEKYLLDPTSVDKAWWDFFKDYTPSPGIQGIGIPSTPASSATVAGAPKGGTPPVPKSSIPAPSQIYAPESPVASAEPPMTVAPVSETQKIVRERSASSPTPADPVVKPVPVLVTPGAATFEPLRGVASRVVASMEASLSVPTATSVRAVPAKLLIDNRIVINNHLKRARGGKVSFTHLIAFAMIKALRAMPEMNSFYAEVDGKPVVGHPEHINLGIAIDLAKADGSRQLLVPSIKGCEELDFAQFWGAYEEVVRKARSGSLAVDDFAGTTLSLTNPGTIGTVHSVPRLVQGQGLIIGVGALDYPAEFQGASEETLARLAVSKIVTLTSTYDHRVIQGAQSGDYLRRIHEILLGAENFYDEIFSALRIPYEPIRWAQDFEFSKDEEISKTARVQQLIHSYRTRGHLMADIDPLEYVQRSHPDLDVVNHGLTLWDLDREFASGGFGTGKFMKLRKILGILRDSYCRSIGVEYMHIQDPEERQWLQDRVEVGTPKLPREEQLRILRKLNSAEAFESFLQTKFVGQKRFSLEGGESVIPLLDAVISSAAERGLDEVCIGMSHRGRLNVLANVAGKSYGQIFQEFEGHYAENEVHGSGDVKYHLGTEGVFTAESGATTKIYLAANPSHLEAVNPVLEGIVRAKQDRLNIKNAYSVLPILVHGDAAFAGQGVVAETLQLSQLAGYRTGGTVHVVINNQVGFTTSPHASRTSKYSTDMAKLIQAPVFHVNGDDPEACVRIARLAFEYRQEFNKDVVIDMVCYRRRGHNEGDEPSFTQPLMYKLVDAKRSTRKLYTEALIGRGDISVEEAEEVLRDYQEQLEAVFASVHNHVPETDLNFKAPVAASPETLTSAISEDVARQIAATQIAVPEGFSVHPKLLPQLAKRVEMLNDGTIDWSMGETLAFGSLLLEGRQIRLAGQDSRRGTFSNRHAVIVDKENGNEWTPLRTLIHDESQFFVIDSLLSEYAAMGFEYGYSVVRNEALVLWEAQFGDFANGAQTIVDEFISSSLQKWGERSSVVLLLPHGYEGQGPDHSSARIERYLALCAEGNMTVSQPSTPASYFHLLRWHAKNPARRPMVVFTPKSMLRLRAAASQLSDFTSGQFRPLIPDDSVTNASRVIFCSGKIYHDLVAERTRLGETSTAIVRIELLYPLPAAEMKQEAAKHPNANLLWVQDEPANQGPWPFVALRTAEQFGGEGFGGRNLRRVSRRATASPATGNHHLHEEEQKALLMEAFTR</sequence>
<dbReference type="Pfam" id="PF16078">
    <property type="entry name" value="2-oxogl_dehyd_N"/>
    <property type="match status" value="1"/>
</dbReference>
<dbReference type="InterPro" id="IPR001017">
    <property type="entry name" value="DH_E1"/>
</dbReference>
<evidence type="ECO:0000256" key="6">
    <source>
        <dbReference type="ARBA" id="ARBA00022842"/>
    </source>
</evidence>
<dbReference type="Pfam" id="PF02779">
    <property type="entry name" value="Transket_pyr"/>
    <property type="match status" value="1"/>
</dbReference>
<dbReference type="PANTHER" id="PTHR23152:SF4">
    <property type="entry name" value="2-OXOADIPATE DEHYDROGENASE COMPLEX COMPONENT E1"/>
    <property type="match status" value="1"/>
</dbReference>
<name>A0A6J7XT93_9ZZZZ</name>
<dbReference type="PIRSF" id="PIRSF000157">
    <property type="entry name" value="Oxoglu_dh_E1"/>
    <property type="match status" value="1"/>
</dbReference>
<keyword evidence="9" id="KW-0511">Multifunctional enzyme</keyword>
<evidence type="ECO:0000256" key="11">
    <source>
        <dbReference type="SAM" id="MobiDB-lite"/>
    </source>
</evidence>
<proteinExistence type="predicted"/>
<dbReference type="InterPro" id="IPR001078">
    <property type="entry name" value="2-oxoacid_DH_actylTfrase"/>
</dbReference>
<dbReference type="GO" id="GO:0046872">
    <property type="term" value="F:metal ion binding"/>
    <property type="evidence" value="ECO:0007669"/>
    <property type="project" value="UniProtKB-KW"/>
</dbReference>
<reference evidence="13" key="1">
    <citation type="submission" date="2020-05" db="EMBL/GenBank/DDBJ databases">
        <authorList>
            <person name="Chiriac C."/>
            <person name="Salcher M."/>
            <person name="Ghai R."/>
            <person name="Kavagutti S V."/>
        </authorList>
    </citation>
    <scope>NUCLEOTIDE SEQUENCE</scope>
</reference>
<protein>
    <recommendedName>
        <fullName evidence="4">oxoglutarate dehydrogenase (succinyl-transferring)</fullName>
        <ecNumber evidence="4">1.2.4.2</ecNumber>
    </recommendedName>
</protein>
<dbReference type="AlphaFoldDB" id="A0A6J7XT93"/>
<dbReference type="NCBIfam" id="TIGR00239">
    <property type="entry name" value="2oxo_dh_E1"/>
    <property type="match status" value="1"/>
</dbReference>
<evidence type="ECO:0000256" key="7">
    <source>
        <dbReference type="ARBA" id="ARBA00023002"/>
    </source>
</evidence>
<dbReference type="Pfam" id="PF00676">
    <property type="entry name" value="E1_dh"/>
    <property type="match status" value="1"/>
</dbReference>
<dbReference type="NCBIfam" id="NF006914">
    <property type="entry name" value="PRK09404.1"/>
    <property type="match status" value="1"/>
</dbReference>
<dbReference type="Pfam" id="PF00198">
    <property type="entry name" value="2-oxoacid_dh"/>
    <property type="match status" value="1"/>
</dbReference>
<dbReference type="GO" id="GO:0045252">
    <property type="term" value="C:oxoglutarate dehydrogenase complex"/>
    <property type="evidence" value="ECO:0007669"/>
    <property type="project" value="TreeGrafter"/>
</dbReference>
<dbReference type="Gene3D" id="3.30.559.10">
    <property type="entry name" value="Chloramphenicol acetyltransferase-like domain"/>
    <property type="match status" value="1"/>
</dbReference>
<comment type="catalytic activity">
    <reaction evidence="10">
        <text>N(6)-[(R)-dihydrolipoyl]-L-lysyl-[protein] + succinyl-CoA = N(6)-[(R)-S(8)-succinyldihydrolipoyl]-L-lysyl-[protein] + CoA</text>
        <dbReference type="Rhea" id="RHEA:15213"/>
        <dbReference type="Rhea" id="RHEA-COMP:10475"/>
        <dbReference type="Rhea" id="RHEA-COMP:20092"/>
        <dbReference type="ChEBI" id="CHEBI:57287"/>
        <dbReference type="ChEBI" id="CHEBI:57292"/>
        <dbReference type="ChEBI" id="CHEBI:83100"/>
        <dbReference type="ChEBI" id="CHEBI:83120"/>
        <dbReference type="EC" id="2.3.1.61"/>
    </reaction>
</comment>
<evidence type="ECO:0000256" key="2">
    <source>
        <dbReference type="ARBA" id="ARBA00001964"/>
    </source>
</evidence>
<comment type="pathway">
    <text evidence="3">Carbohydrate metabolism; tricarboxylic acid cycle; succinyl-CoA from 2-oxoglutarate (dehydrogenase route): step 1/1.</text>
</comment>
<feature type="region of interest" description="Disordered" evidence="11">
    <location>
        <begin position="49"/>
        <end position="78"/>
    </location>
</feature>
<comment type="cofactor">
    <cofactor evidence="1">
        <name>Mg(2+)</name>
        <dbReference type="ChEBI" id="CHEBI:18420"/>
    </cofactor>
</comment>
<dbReference type="InterPro" id="IPR029061">
    <property type="entry name" value="THDP-binding"/>
</dbReference>
<dbReference type="UniPathway" id="UPA00223">
    <property type="reaction ID" value="UER00997"/>
</dbReference>
<organism evidence="13">
    <name type="scientific">freshwater metagenome</name>
    <dbReference type="NCBI Taxonomy" id="449393"/>
    <lineage>
        <taxon>unclassified sequences</taxon>
        <taxon>metagenomes</taxon>
        <taxon>ecological metagenomes</taxon>
    </lineage>
</organism>
<evidence type="ECO:0000256" key="1">
    <source>
        <dbReference type="ARBA" id="ARBA00001946"/>
    </source>
</evidence>
<keyword evidence="6" id="KW-0460">Magnesium</keyword>
<dbReference type="InterPro" id="IPR005475">
    <property type="entry name" value="Transketolase-like_Pyr-bd"/>
</dbReference>
<comment type="cofactor">
    <cofactor evidence="2">
        <name>thiamine diphosphate</name>
        <dbReference type="ChEBI" id="CHEBI:58937"/>
    </cofactor>
</comment>
<evidence type="ECO:0000256" key="9">
    <source>
        <dbReference type="ARBA" id="ARBA00023268"/>
    </source>
</evidence>